<sequence length="124" mass="13720">MGTTMRMRLCTRSNIELVSKSFPSIFLAISQPSSKILFDTVGHPPVSDLWRMMEAGSMASIMLLIWAHLFLNTAYATPNARGSITLSSKFMMRYTFRATEPGWVHIVKTRPASNTHSIGVALAG</sequence>
<reference evidence="1 2" key="2">
    <citation type="submission" date="2018-11" db="EMBL/GenBank/DDBJ databases">
        <authorList>
            <consortium name="Pathogen Informatics"/>
        </authorList>
    </citation>
    <scope>NUCLEOTIDE SEQUENCE [LARGE SCALE GENOMIC DNA]</scope>
    <source>
        <strain evidence="1 2">MHpl1</strain>
    </source>
</reference>
<evidence type="ECO:0000313" key="2">
    <source>
        <dbReference type="Proteomes" id="UP000268014"/>
    </source>
</evidence>
<evidence type="ECO:0000313" key="3">
    <source>
        <dbReference type="WBParaSite" id="HPLM_0001561001-mRNA-1"/>
    </source>
</evidence>
<dbReference type="Proteomes" id="UP000268014">
    <property type="component" value="Unassembled WGS sequence"/>
</dbReference>
<gene>
    <name evidence="1" type="ORF">HPLM_LOCUS15602</name>
</gene>
<protein>
    <submittedName>
        <fullName evidence="3">Secreted protein</fullName>
    </submittedName>
</protein>
<evidence type="ECO:0000313" key="1">
    <source>
        <dbReference type="EMBL" id="VDO57202.1"/>
    </source>
</evidence>
<accession>A0A0N4WV90</accession>
<dbReference type="AlphaFoldDB" id="A0A0N4WV90"/>
<proteinExistence type="predicted"/>
<dbReference type="WBParaSite" id="HPLM_0001561001-mRNA-1">
    <property type="protein sequence ID" value="HPLM_0001561001-mRNA-1"/>
    <property type="gene ID" value="HPLM_0001561001"/>
</dbReference>
<keyword evidence="2" id="KW-1185">Reference proteome</keyword>
<reference evidence="3" key="1">
    <citation type="submission" date="2017-02" db="UniProtKB">
        <authorList>
            <consortium name="WormBaseParasite"/>
        </authorList>
    </citation>
    <scope>IDENTIFICATION</scope>
</reference>
<name>A0A0N4WV90_HAEPC</name>
<dbReference type="EMBL" id="UZAF01019048">
    <property type="protein sequence ID" value="VDO57202.1"/>
    <property type="molecule type" value="Genomic_DNA"/>
</dbReference>
<organism evidence="3">
    <name type="scientific">Haemonchus placei</name>
    <name type="common">Barber's pole worm</name>
    <dbReference type="NCBI Taxonomy" id="6290"/>
    <lineage>
        <taxon>Eukaryota</taxon>
        <taxon>Metazoa</taxon>
        <taxon>Ecdysozoa</taxon>
        <taxon>Nematoda</taxon>
        <taxon>Chromadorea</taxon>
        <taxon>Rhabditida</taxon>
        <taxon>Rhabditina</taxon>
        <taxon>Rhabditomorpha</taxon>
        <taxon>Strongyloidea</taxon>
        <taxon>Trichostrongylidae</taxon>
        <taxon>Haemonchus</taxon>
    </lineage>
</organism>